<comment type="caution">
    <text evidence="2">The sequence shown here is derived from an EMBL/GenBank/DDBJ whole genome shotgun (WGS) entry which is preliminary data.</text>
</comment>
<name>A0ABD3VP01_SINWO</name>
<keyword evidence="1" id="KW-0812">Transmembrane</keyword>
<feature type="transmembrane region" description="Helical" evidence="1">
    <location>
        <begin position="12"/>
        <end position="31"/>
    </location>
</feature>
<feature type="transmembrane region" description="Helical" evidence="1">
    <location>
        <begin position="158"/>
        <end position="184"/>
    </location>
</feature>
<feature type="transmembrane region" description="Helical" evidence="1">
    <location>
        <begin position="80"/>
        <end position="105"/>
    </location>
</feature>
<dbReference type="EMBL" id="JBJQND010000010">
    <property type="protein sequence ID" value="KAL3863329.1"/>
    <property type="molecule type" value="Genomic_DNA"/>
</dbReference>
<evidence type="ECO:0000313" key="3">
    <source>
        <dbReference type="Proteomes" id="UP001634394"/>
    </source>
</evidence>
<protein>
    <submittedName>
        <fullName evidence="2">Uncharacterized protein</fullName>
    </submittedName>
</protein>
<evidence type="ECO:0000313" key="2">
    <source>
        <dbReference type="EMBL" id="KAL3863329.1"/>
    </source>
</evidence>
<organism evidence="2 3">
    <name type="scientific">Sinanodonta woodiana</name>
    <name type="common">Chinese pond mussel</name>
    <name type="synonym">Anodonta woodiana</name>
    <dbReference type="NCBI Taxonomy" id="1069815"/>
    <lineage>
        <taxon>Eukaryota</taxon>
        <taxon>Metazoa</taxon>
        <taxon>Spiralia</taxon>
        <taxon>Lophotrochozoa</taxon>
        <taxon>Mollusca</taxon>
        <taxon>Bivalvia</taxon>
        <taxon>Autobranchia</taxon>
        <taxon>Heteroconchia</taxon>
        <taxon>Palaeoheterodonta</taxon>
        <taxon>Unionida</taxon>
        <taxon>Unionoidea</taxon>
        <taxon>Unionidae</taxon>
        <taxon>Unioninae</taxon>
        <taxon>Sinanodonta</taxon>
    </lineage>
</organism>
<accession>A0ABD3VP01</accession>
<evidence type="ECO:0000256" key="1">
    <source>
        <dbReference type="SAM" id="Phobius"/>
    </source>
</evidence>
<sequence>MPDAGLKLLASISGVVAVLNIAAFLTPYWVVERNEHNGKTNSRYEGLIFFVECKESDGCEVKPRTSEWSSENTPNYRYNLYGFITSLLIQILWIVFPVLSLVLQIWSLKVPQNRNTYITLSAICIAIIVMPQWIQIGAEVNGYLNGRSHTDTSSKSDIPWSVILQAVAAFLSTLSAIIQIGIFVRMQRKGNKDIISAANIKAVNNI</sequence>
<dbReference type="Gene3D" id="1.20.140.150">
    <property type="match status" value="1"/>
</dbReference>
<keyword evidence="1" id="KW-1133">Transmembrane helix</keyword>
<keyword evidence="3" id="KW-1185">Reference proteome</keyword>
<gene>
    <name evidence="2" type="ORF">ACJMK2_005090</name>
</gene>
<proteinExistence type="predicted"/>
<keyword evidence="1" id="KW-0472">Membrane</keyword>
<dbReference type="AlphaFoldDB" id="A0ABD3VP01"/>
<dbReference type="Proteomes" id="UP001634394">
    <property type="component" value="Unassembled WGS sequence"/>
</dbReference>
<reference evidence="2 3" key="1">
    <citation type="submission" date="2024-11" db="EMBL/GenBank/DDBJ databases">
        <title>Chromosome-level genome assembly of the freshwater bivalve Anodonta woodiana.</title>
        <authorList>
            <person name="Chen X."/>
        </authorList>
    </citation>
    <scope>NUCLEOTIDE SEQUENCE [LARGE SCALE GENOMIC DNA]</scope>
    <source>
        <strain evidence="2">MN2024</strain>
        <tissue evidence="2">Gills</tissue>
    </source>
</reference>
<feature type="transmembrane region" description="Helical" evidence="1">
    <location>
        <begin position="117"/>
        <end position="138"/>
    </location>
</feature>